<proteinExistence type="predicted"/>
<reference evidence="3" key="2">
    <citation type="submission" date="2025-08" db="UniProtKB">
        <authorList>
            <consortium name="RefSeq"/>
        </authorList>
    </citation>
    <scope>IDENTIFICATION</scope>
    <source>
        <tissue evidence="3">Leaf</tissue>
    </source>
</reference>
<dbReference type="InterPro" id="IPR002156">
    <property type="entry name" value="RNaseH_domain"/>
</dbReference>
<dbReference type="Proteomes" id="UP000504610">
    <property type="component" value="Chromosome 6"/>
</dbReference>
<evidence type="ECO:0000259" key="1">
    <source>
        <dbReference type="Pfam" id="PF13456"/>
    </source>
</evidence>
<name>A0A6J0JL28_RAPSA</name>
<dbReference type="InterPro" id="IPR036397">
    <property type="entry name" value="RNaseH_sf"/>
</dbReference>
<dbReference type="GeneID" id="108808754"/>
<accession>A0A6J0JL28</accession>
<protein>
    <submittedName>
        <fullName evidence="3">Uncharacterized protein LOC108808754</fullName>
    </submittedName>
</protein>
<reference evidence="2" key="1">
    <citation type="journal article" date="2019" name="Database">
        <title>The radish genome database (RadishGD): an integrated information resource for radish genomics.</title>
        <authorList>
            <person name="Yu H.J."/>
            <person name="Baek S."/>
            <person name="Lee Y.J."/>
            <person name="Cho A."/>
            <person name="Mun J.H."/>
        </authorList>
    </citation>
    <scope>NUCLEOTIDE SEQUENCE [LARGE SCALE GENOMIC DNA]</scope>
    <source>
        <strain evidence="2">cv. WK10039</strain>
    </source>
</reference>
<feature type="domain" description="RNase H type-1" evidence="1">
    <location>
        <begin position="44"/>
        <end position="163"/>
    </location>
</feature>
<dbReference type="InterPro" id="IPR012337">
    <property type="entry name" value="RNaseH-like_sf"/>
</dbReference>
<dbReference type="PANTHER" id="PTHR34146:SF3">
    <property type="entry name" value="POLYNUCLEOTIDYL TRANSFERASE, RIBONUCLEASE H-LIKE SUPERFAMILY PROTEIN"/>
    <property type="match status" value="1"/>
</dbReference>
<dbReference type="InterPro" id="IPR044730">
    <property type="entry name" value="RNase_H-like_dom_plant"/>
</dbReference>
<dbReference type="CDD" id="cd06222">
    <property type="entry name" value="RNase_H_like"/>
    <property type="match status" value="1"/>
</dbReference>
<dbReference type="Pfam" id="PF13456">
    <property type="entry name" value="RVT_3"/>
    <property type="match status" value="1"/>
</dbReference>
<dbReference type="RefSeq" id="XP_018436360.1">
    <property type="nucleotide sequence ID" value="XM_018580858.1"/>
</dbReference>
<dbReference type="PANTHER" id="PTHR34146">
    <property type="entry name" value="POLYNUCLEOTIDYL TRANSFERASE, RIBONUCLEASE H-LIKE SUPERFAMILY PROTEIN-RELATED"/>
    <property type="match status" value="1"/>
</dbReference>
<gene>
    <name evidence="3" type="primary">LOC108808754</name>
</gene>
<dbReference type="GO" id="GO:0003676">
    <property type="term" value="F:nucleic acid binding"/>
    <property type="evidence" value="ECO:0007669"/>
    <property type="project" value="InterPro"/>
</dbReference>
<dbReference type="AlphaFoldDB" id="A0A6J0JL28"/>
<evidence type="ECO:0000313" key="3">
    <source>
        <dbReference type="RefSeq" id="XP_018436360.1"/>
    </source>
</evidence>
<evidence type="ECO:0000313" key="2">
    <source>
        <dbReference type="Proteomes" id="UP000504610"/>
    </source>
</evidence>
<dbReference type="OrthoDB" id="1109493at2759"/>
<dbReference type="Gene3D" id="3.30.420.10">
    <property type="entry name" value="Ribonuclease H-like superfamily/Ribonuclease H"/>
    <property type="match status" value="1"/>
</dbReference>
<keyword evidence="2" id="KW-1185">Reference proteome</keyword>
<dbReference type="KEGG" id="rsz:108808754"/>
<dbReference type="SUPFAM" id="SSF53098">
    <property type="entry name" value="Ribonuclease H-like"/>
    <property type="match status" value="1"/>
</dbReference>
<organism evidence="2 3">
    <name type="scientific">Raphanus sativus</name>
    <name type="common">Radish</name>
    <name type="synonym">Raphanus raphanistrum var. sativus</name>
    <dbReference type="NCBI Taxonomy" id="3726"/>
    <lineage>
        <taxon>Eukaryota</taxon>
        <taxon>Viridiplantae</taxon>
        <taxon>Streptophyta</taxon>
        <taxon>Embryophyta</taxon>
        <taxon>Tracheophyta</taxon>
        <taxon>Spermatophyta</taxon>
        <taxon>Magnoliopsida</taxon>
        <taxon>eudicotyledons</taxon>
        <taxon>Gunneridae</taxon>
        <taxon>Pentapetalae</taxon>
        <taxon>rosids</taxon>
        <taxon>malvids</taxon>
        <taxon>Brassicales</taxon>
        <taxon>Brassicaceae</taxon>
        <taxon>Brassiceae</taxon>
        <taxon>Raphanus</taxon>
    </lineage>
</organism>
<sequence>MAEAYNWMTAQLIPAAEKEVLEEENGPAGREEPQVFTHRLRCQVDASWTHAEKKAGLGFVLLRDDHKVLIGTRNDDNASSPLHAEAKGLIWTMEMMKDKGYHTMHFETDCLQLLKLIQREEEWPSMEAELEEIWILSKVFDGFSISFLPRGMNHRADLLAKAARTRSDTVVSVYDETPVWLANIASPLES</sequence>
<dbReference type="GO" id="GO:0004523">
    <property type="term" value="F:RNA-DNA hybrid ribonuclease activity"/>
    <property type="evidence" value="ECO:0007669"/>
    <property type="project" value="InterPro"/>
</dbReference>